<dbReference type="InterPro" id="IPR001173">
    <property type="entry name" value="Glyco_trans_2-like"/>
</dbReference>
<dbReference type="InterPro" id="IPR050834">
    <property type="entry name" value="Glycosyltransf_2"/>
</dbReference>
<sequence>MTKSLVTVIIPTYNRLEELTELMESLTRQTYKQFEIIIVNDAGEDVSIVQDLYSELTIMIVQVPENQGHVHARNVGINHAKGEFILLLDDDDLIVSSHLETMVREIDGYDFVFSDVEIVDYEKKNGVRTPINRFPFAYNWDRKSMRIFSTFVPSGTLYRREIHSVIGEFDVNMKHYWDWDFFLRVEAQYKIKKVPIAGVLYEFSQAGNNASKNQESMRIHLDRLSLKHGLGNLPTKNFFLLLKEPAIKERQSETKIVWDGQPFISRFFNHRKIK</sequence>
<proteinExistence type="predicted"/>
<feature type="domain" description="Glycosyltransferase 2-like" evidence="1">
    <location>
        <begin position="7"/>
        <end position="164"/>
    </location>
</feature>
<evidence type="ECO:0000313" key="3">
    <source>
        <dbReference type="Proteomes" id="UP000315215"/>
    </source>
</evidence>
<dbReference type="KEGG" id="aqt:FN924_17740"/>
<dbReference type="InterPro" id="IPR029044">
    <property type="entry name" value="Nucleotide-diphossugar_trans"/>
</dbReference>
<evidence type="ECO:0000313" key="2">
    <source>
        <dbReference type="EMBL" id="QDP41851.1"/>
    </source>
</evidence>
<dbReference type="OrthoDB" id="396512at2"/>
<dbReference type="Gene3D" id="3.90.550.10">
    <property type="entry name" value="Spore Coat Polysaccharide Biosynthesis Protein SpsA, Chain A"/>
    <property type="match status" value="1"/>
</dbReference>
<dbReference type="EMBL" id="CP041666">
    <property type="protein sequence ID" value="QDP41851.1"/>
    <property type="molecule type" value="Genomic_DNA"/>
</dbReference>
<dbReference type="Pfam" id="PF00535">
    <property type="entry name" value="Glycos_transf_2"/>
    <property type="match status" value="1"/>
</dbReference>
<dbReference type="Proteomes" id="UP000315215">
    <property type="component" value="Chromosome"/>
</dbReference>
<name>A0A516KKD6_9BACI</name>
<evidence type="ECO:0000259" key="1">
    <source>
        <dbReference type="Pfam" id="PF00535"/>
    </source>
</evidence>
<dbReference type="PANTHER" id="PTHR43685">
    <property type="entry name" value="GLYCOSYLTRANSFERASE"/>
    <property type="match status" value="1"/>
</dbReference>
<protein>
    <submittedName>
        <fullName evidence="2">Glycosyltransferase</fullName>
    </submittedName>
</protein>
<dbReference type="GO" id="GO:0016740">
    <property type="term" value="F:transferase activity"/>
    <property type="evidence" value="ECO:0007669"/>
    <property type="project" value="UniProtKB-KW"/>
</dbReference>
<keyword evidence="3" id="KW-1185">Reference proteome</keyword>
<reference evidence="2 3" key="1">
    <citation type="submission" date="2019-07" db="EMBL/GenBank/DDBJ databases">
        <authorList>
            <person name="Li J."/>
        </authorList>
    </citation>
    <scope>NUCLEOTIDE SEQUENCE [LARGE SCALE GENOMIC DNA]</scope>
    <source>
        <strain evidence="2 3">TKL69</strain>
    </source>
</reference>
<dbReference type="AlphaFoldDB" id="A0A516KKD6"/>
<keyword evidence="2" id="KW-0808">Transferase</keyword>
<accession>A0A516KKD6</accession>
<dbReference type="RefSeq" id="WP_143896801.1">
    <property type="nucleotide sequence ID" value="NZ_CP041666.1"/>
</dbReference>
<dbReference type="PANTHER" id="PTHR43685:SF2">
    <property type="entry name" value="GLYCOSYLTRANSFERASE 2-LIKE DOMAIN-CONTAINING PROTEIN"/>
    <property type="match status" value="1"/>
</dbReference>
<organism evidence="2 3">
    <name type="scientific">Radiobacillus deserti</name>
    <dbReference type="NCBI Taxonomy" id="2594883"/>
    <lineage>
        <taxon>Bacteria</taxon>
        <taxon>Bacillati</taxon>
        <taxon>Bacillota</taxon>
        <taxon>Bacilli</taxon>
        <taxon>Bacillales</taxon>
        <taxon>Bacillaceae</taxon>
        <taxon>Radiobacillus</taxon>
    </lineage>
</organism>
<gene>
    <name evidence="2" type="ORF">FN924_17740</name>
</gene>
<dbReference type="SUPFAM" id="SSF53448">
    <property type="entry name" value="Nucleotide-diphospho-sugar transferases"/>
    <property type="match status" value="1"/>
</dbReference>